<reference evidence="4 5" key="1">
    <citation type="journal article" date="2024" name="Commun. Biol.">
        <title>Comparative genomic analysis of thermophilic fungi reveals convergent evolutionary adaptations and gene losses.</title>
        <authorList>
            <person name="Steindorff A.S."/>
            <person name="Aguilar-Pontes M.V."/>
            <person name="Robinson A.J."/>
            <person name="Andreopoulos B."/>
            <person name="LaButti K."/>
            <person name="Kuo A."/>
            <person name="Mondo S."/>
            <person name="Riley R."/>
            <person name="Otillar R."/>
            <person name="Haridas S."/>
            <person name="Lipzen A."/>
            <person name="Grimwood J."/>
            <person name="Schmutz J."/>
            <person name="Clum A."/>
            <person name="Reid I.D."/>
            <person name="Moisan M.C."/>
            <person name="Butler G."/>
            <person name="Nguyen T.T.M."/>
            <person name="Dewar K."/>
            <person name="Conant G."/>
            <person name="Drula E."/>
            <person name="Henrissat B."/>
            <person name="Hansel C."/>
            <person name="Singer S."/>
            <person name="Hutchinson M.I."/>
            <person name="de Vries R.P."/>
            <person name="Natvig D.O."/>
            <person name="Powell A.J."/>
            <person name="Tsang A."/>
            <person name="Grigoriev I.V."/>
        </authorList>
    </citation>
    <scope>NUCLEOTIDE SEQUENCE [LARGE SCALE GENOMIC DNA]</scope>
    <source>
        <strain evidence="4 5">CBS 620.91</strain>
    </source>
</reference>
<keyword evidence="5" id="KW-1185">Reference proteome</keyword>
<feature type="domain" description="CHAT" evidence="3">
    <location>
        <begin position="10"/>
        <end position="169"/>
    </location>
</feature>
<keyword evidence="2" id="KW-0812">Transmembrane</keyword>
<feature type="region of interest" description="Disordered" evidence="1">
    <location>
        <begin position="171"/>
        <end position="201"/>
    </location>
</feature>
<dbReference type="InterPro" id="IPR024983">
    <property type="entry name" value="CHAT_dom"/>
</dbReference>
<feature type="transmembrane region" description="Helical" evidence="2">
    <location>
        <begin position="252"/>
        <end position="271"/>
    </location>
</feature>
<keyword evidence="2" id="KW-0472">Membrane</keyword>
<comment type="caution">
    <text evidence="4">The sequence shown here is derived from an EMBL/GenBank/DDBJ whole genome shotgun (WGS) entry which is preliminary data.</text>
</comment>
<evidence type="ECO:0000313" key="5">
    <source>
        <dbReference type="Proteomes" id="UP001583172"/>
    </source>
</evidence>
<organism evidence="4 5">
    <name type="scientific">Humicola insolens</name>
    <name type="common">Soft-rot fungus</name>
    <dbReference type="NCBI Taxonomy" id="85995"/>
    <lineage>
        <taxon>Eukaryota</taxon>
        <taxon>Fungi</taxon>
        <taxon>Dikarya</taxon>
        <taxon>Ascomycota</taxon>
        <taxon>Pezizomycotina</taxon>
        <taxon>Sordariomycetes</taxon>
        <taxon>Sordariomycetidae</taxon>
        <taxon>Sordariales</taxon>
        <taxon>Chaetomiaceae</taxon>
        <taxon>Mycothermus</taxon>
    </lineage>
</organism>
<proteinExistence type="predicted"/>
<feature type="compositionally biased region" description="Acidic residues" evidence="1">
    <location>
        <begin position="187"/>
        <end position="199"/>
    </location>
</feature>
<dbReference type="EMBL" id="JAZGSY010000203">
    <property type="protein sequence ID" value="KAL1838624.1"/>
    <property type="molecule type" value="Genomic_DNA"/>
</dbReference>
<dbReference type="Pfam" id="PF12770">
    <property type="entry name" value="CHAT"/>
    <property type="match status" value="1"/>
</dbReference>
<feature type="compositionally biased region" description="Basic and acidic residues" evidence="1">
    <location>
        <begin position="171"/>
        <end position="186"/>
    </location>
</feature>
<keyword evidence="2" id="KW-1133">Transmembrane helix</keyword>
<dbReference type="Proteomes" id="UP001583172">
    <property type="component" value="Unassembled WGS sequence"/>
</dbReference>
<evidence type="ECO:0000313" key="4">
    <source>
        <dbReference type="EMBL" id="KAL1838624.1"/>
    </source>
</evidence>
<name>A0ABR3VA75_HUMIN</name>
<evidence type="ECO:0000259" key="3">
    <source>
        <dbReference type="Pfam" id="PF12770"/>
    </source>
</evidence>
<evidence type="ECO:0000256" key="1">
    <source>
        <dbReference type="SAM" id="MobiDB-lite"/>
    </source>
</evidence>
<evidence type="ECO:0000256" key="2">
    <source>
        <dbReference type="SAM" id="Phobius"/>
    </source>
</evidence>
<accession>A0ABR3VA75</accession>
<gene>
    <name evidence="4" type="ORF">VTJ49DRAFT_2461</name>
</gene>
<protein>
    <recommendedName>
        <fullName evidence="3">CHAT domain-containing protein</fullName>
    </recommendedName>
</protein>
<sequence length="284" mass="32098">MGLHPLSPGGRKQDIEQHLRSCQWFHFAGHDRTDPVNAEESGLLPLAADDSKYKTNVKDYGVLRVGELLAMDLAYRDGLAPPFLAYLSACGTGRTRDEQAIDESTYLASAFHLAGFRHVVGTLWEVVDNVCVDVSRLTYEGTQRDWKVNGTWTDDSVARGRHEALRQLRDRDVEEMGESRGERDMELCSDDDDDTDDDEKSGKKKSKLALALGPVHTLRCLILGWEAVASQWRCFFFTVVFLPLRLSNSMELHFFMVAILGTGLEFVFGIYSNQERCRICRDLN</sequence>